<protein>
    <submittedName>
        <fullName evidence="1">Uncharacterized protein</fullName>
    </submittedName>
</protein>
<comment type="caution">
    <text evidence="1">The sequence shown here is derived from an EMBL/GenBank/DDBJ whole genome shotgun (WGS) entry which is preliminary data.</text>
</comment>
<evidence type="ECO:0000313" key="2">
    <source>
        <dbReference type="Proteomes" id="UP000011135"/>
    </source>
</evidence>
<dbReference type="EMBL" id="AMZN01000004">
    <property type="protein sequence ID" value="ELR73579.1"/>
    <property type="molecule type" value="Genomic_DNA"/>
</dbReference>
<accession>L8K0X8</accession>
<reference evidence="1 2" key="1">
    <citation type="submission" date="2012-12" db="EMBL/GenBank/DDBJ databases">
        <title>Genome assembly of Fulvivirga imtechensis AK7.</title>
        <authorList>
            <person name="Nupur N."/>
            <person name="Khatri I."/>
            <person name="Kumar R."/>
            <person name="Subramanian S."/>
            <person name="Pinnaka A."/>
        </authorList>
    </citation>
    <scope>NUCLEOTIDE SEQUENCE [LARGE SCALE GENOMIC DNA]</scope>
    <source>
        <strain evidence="1 2">AK7</strain>
    </source>
</reference>
<proteinExistence type="predicted"/>
<gene>
    <name evidence="1" type="ORF">C900_02664</name>
</gene>
<dbReference type="STRING" id="1237149.C900_02664"/>
<dbReference type="Proteomes" id="UP000011135">
    <property type="component" value="Unassembled WGS sequence"/>
</dbReference>
<evidence type="ECO:0000313" key="1">
    <source>
        <dbReference type="EMBL" id="ELR73579.1"/>
    </source>
</evidence>
<name>L8K0X8_9BACT</name>
<organism evidence="1 2">
    <name type="scientific">Fulvivirga imtechensis AK7</name>
    <dbReference type="NCBI Taxonomy" id="1237149"/>
    <lineage>
        <taxon>Bacteria</taxon>
        <taxon>Pseudomonadati</taxon>
        <taxon>Bacteroidota</taxon>
        <taxon>Cytophagia</taxon>
        <taxon>Cytophagales</taxon>
        <taxon>Fulvivirgaceae</taxon>
        <taxon>Fulvivirga</taxon>
    </lineage>
</organism>
<keyword evidence="2" id="KW-1185">Reference proteome</keyword>
<sequence>MKLLNKRKWLLLDEALSSMDDPEEKIFVQSISLLLQKDYQEAYMKLNTLPDSDFGCQVGILKADCLYELKDHTVSYQHLYQRAMDCADDPTVKFIANTRYRFVKYAY</sequence>
<dbReference type="AlphaFoldDB" id="L8K0X8"/>